<keyword evidence="3" id="KW-0805">Transcription regulation</keyword>
<protein>
    <recommendedName>
        <fullName evidence="7">Sigma-54 factor interaction domain-containing protein</fullName>
    </recommendedName>
</protein>
<evidence type="ECO:0000313" key="8">
    <source>
        <dbReference type="EMBL" id="KKL24002.1"/>
    </source>
</evidence>
<name>A0A0F9CC79_9ZZZZ</name>
<keyword evidence="1" id="KW-0547">Nucleotide-binding</keyword>
<proteinExistence type="predicted"/>
<dbReference type="SUPFAM" id="SSF52540">
    <property type="entry name" value="P-loop containing nucleoside triphosphate hydrolases"/>
    <property type="match status" value="1"/>
</dbReference>
<dbReference type="InterPro" id="IPR009057">
    <property type="entry name" value="Homeodomain-like_sf"/>
</dbReference>
<dbReference type="InterPro" id="IPR002078">
    <property type="entry name" value="Sigma_54_int"/>
</dbReference>
<evidence type="ECO:0000256" key="1">
    <source>
        <dbReference type="ARBA" id="ARBA00022741"/>
    </source>
</evidence>
<dbReference type="PANTHER" id="PTHR32071:SF57">
    <property type="entry name" value="C4-DICARBOXYLATE TRANSPORT TRANSCRIPTIONAL REGULATORY PROTEIN DCTD"/>
    <property type="match status" value="1"/>
</dbReference>
<dbReference type="GO" id="GO:0005524">
    <property type="term" value="F:ATP binding"/>
    <property type="evidence" value="ECO:0007669"/>
    <property type="project" value="UniProtKB-KW"/>
</dbReference>
<reference evidence="8" key="1">
    <citation type="journal article" date="2015" name="Nature">
        <title>Complex archaea that bridge the gap between prokaryotes and eukaryotes.</title>
        <authorList>
            <person name="Spang A."/>
            <person name="Saw J.H."/>
            <person name="Jorgensen S.L."/>
            <person name="Zaremba-Niedzwiedzka K."/>
            <person name="Martijn J."/>
            <person name="Lind A.E."/>
            <person name="van Eijk R."/>
            <person name="Schleper C."/>
            <person name="Guy L."/>
            <person name="Ettema T.J."/>
        </authorList>
    </citation>
    <scope>NUCLEOTIDE SEQUENCE</scope>
</reference>
<dbReference type="InterPro" id="IPR002197">
    <property type="entry name" value="HTH_Fis"/>
</dbReference>
<dbReference type="FunFam" id="1.10.8.60:FF:000014">
    <property type="entry name" value="DNA-binding transcriptional regulator NtrC"/>
    <property type="match status" value="1"/>
</dbReference>
<dbReference type="Gene3D" id="1.10.8.60">
    <property type="match status" value="1"/>
</dbReference>
<dbReference type="Pfam" id="PF00158">
    <property type="entry name" value="Sigma54_activat"/>
    <property type="match status" value="1"/>
</dbReference>
<dbReference type="InterPro" id="IPR025943">
    <property type="entry name" value="Sigma_54_int_dom_ATP-bd_2"/>
</dbReference>
<accession>A0A0F9CC79</accession>
<dbReference type="GO" id="GO:0006355">
    <property type="term" value="P:regulation of DNA-templated transcription"/>
    <property type="evidence" value="ECO:0007669"/>
    <property type="project" value="InterPro"/>
</dbReference>
<dbReference type="EMBL" id="LAZR01036755">
    <property type="protein sequence ID" value="KKL24002.1"/>
    <property type="molecule type" value="Genomic_DNA"/>
</dbReference>
<keyword evidence="5" id="KW-0010">Activator</keyword>
<dbReference type="GO" id="GO:0043565">
    <property type="term" value="F:sequence-specific DNA binding"/>
    <property type="evidence" value="ECO:0007669"/>
    <property type="project" value="InterPro"/>
</dbReference>
<gene>
    <name evidence="8" type="ORF">LCGC14_2419700</name>
</gene>
<dbReference type="PROSITE" id="PS00676">
    <property type="entry name" value="SIGMA54_INTERACT_2"/>
    <property type="match status" value="1"/>
</dbReference>
<organism evidence="8">
    <name type="scientific">marine sediment metagenome</name>
    <dbReference type="NCBI Taxonomy" id="412755"/>
    <lineage>
        <taxon>unclassified sequences</taxon>
        <taxon>metagenomes</taxon>
        <taxon>ecological metagenomes</taxon>
    </lineage>
</organism>
<dbReference type="CDD" id="cd00009">
    <property type="entry name" value="AAA"/>
    <property type="match status" value="1"/>
</dbReference>
<dbReference type="Gene3D" id="1.10.10.60">
    <property type="entry name" value="Homeodomain-like"/>
    <property type="match status" value="1"/>
</dbReference>
<keyword evidence="6" id="KW-0804">Transcription</keyword>
<keyword evidence="2" id="KW-0067">ATP-binding</keyword>
<dbReference type="Pfam" id="PF02954">
    <property type="entry name" value="HTH_8"/>
    <property type="match status" value="1"/>
</dbReference>
<dbReference type="Gene3D" id="3.40.50.300">
    <property type="entry name" value="P-loop containing nucleotide triphosphate hydrolases"/>
    <property type="match status" value="1"/>
</dbReference>
<evidence type="ECO:0000256" key="5">
    <source>
        <dbReference type="ARBA" id="ARBA00023159"/>
    </source>
</evidence>
<dbReference type="PANTHER" id="PTHR32071">
    <property type="entry name" value="TRANSCRIPTIONAL REGULATORY PROTEIN"/>
    <property type="match status" value="1"/>
</dbReference>
<dbReference type="PRINTS" id="PR01590">
    <property type="entry name" value="HTHFIS"/>
</dbReference>
<evidence type="ECO:0000256" key="6">
    <source>
        <dbReference type="ARBA" id="ARBA00023163"/>
    </source>
</evidence>
<dbReference type="FunFam" id="3.40.50.300:FF:000006">
    <property type="entry name" value="DNA-binding transcriptional regulator NtrC"/>
    <property type="match status" value="1"/>
</dbReference>
<evidence type="ECO:0000256" key="2">
    <source>
        <dbReference type="ARBA" id="ARBA00022840"/>
    </source>
</evidence>
<dbReference type="InterPro" id="IPR027417">
    <property type="entry name" value="P-loop_NTPase"/>
</dbReference>
<dbReference type="PROSITE" id="PS50045">
    <property type="entry name" value="SIGMA54_INTERACT_4"/>
    <property type="match status" value="1"/>
</dbReference>
<feature type="domain" description="Sigma-54 factor interaction" evidence="7">
    <location>
        <begin position="1"/>
        <end position="225"/>
    </location>
</feature>
<evidence type="ECO:0000259" key="7">
    <source>
        <dbReference type="PROSITE" id="PS50045"/>
    </source>
</evidence>
<dbReference type="PROSITE" id="PS00688">
    <property type="entry name" value="SIGMA54_INTERACT_3"/>
    <property type="match status" value="1"/>
</dbReference>
<dbReference type="AlphaFoldDB" id="A0A0F9CC79"/>
<evidence type="ECO:0000256" key="3">
    <source>
        <dbReference type="ARBA" id="ARBA00023015"/>
    </source>
</evidence>
<sequence length="318" mass="36195">MGKEVKRLKTHPGLFADIKNLGNMIAGFFAGFDDHAIHFNGPLKDEPFIAVDCASLPSDLLESELFGHEKGAFTGAVAQKIGKFELANKGTLFLDEIGNLTLATQVKLLRFMQEKRIERVGGTKPIELDVRIITATNLDLEKAVKEGSFREDLYYRLNVITIPLPPLRERRDDIPLLVEHFLQKYRSESKGKDKYVLPETMDLLMRYDWPGNVRELENVIERATVIGKSEAILIEDLPLRIQKQKVVSGPGLEISAKKVPFEQRVENFEKRLIVDALEKTNWIQTKAAQLLGTSRSIMKYKMKKYAIKRGEKGREENE</sequence>
<evidence type="ECO:0000256" key="4">
    <source>
        <dbReference type="ARBA" id="ARBA00023125"/>
    </source>
</evidence>
<dbReference type="InterPro" id="IPR025944">
    <property type="entry name" value="Sigma_54_int_dom_CS"/>
</dbReference>
<keyword evidence="4" id="KW-0238">DNA-binding</keyword>
<dbReference type="Pfam" id="PF25601">
    <property type="entry name" value="AAA_lid_14"/>
    <property type="match status" value="1"/>
</dbReference>
<dbReference type="SUPFAM" id="SSF46689">
    <property type="entry name" value="Homeodomain-like"/>
    <property type="match status" value="1"/>
</dbReference>
<comment type="caution">
    <text evidence="8">The sequence shown here is derived from an EMBL/GenBank/DDBJ whole genome shotgun (WGS) entry which is preliminary data.</text>
</comment>
<dbReference type="InterPro" id="IPR058031">
    <property type="entry name" value="AAA_lid_NorR"/>
</dbReference>